<accession>A0A1Y3BT37</accession>
<organism evidence="10 11">
    <name type="scientific">Euroglyphus maynei</name>
    <name type="common">Mayne's house dust mite</name>
    <dbReference type="NCBI Taxonomy" id="6958"/>
    <lineage>
        <taxon>Eukaryota</taxon>
        <taxon>Metazoa</taxon>
        <taxon>Ecdysozoa</taxon>
        <taxon>Arthropoda</taxon>
        <taxon>Chelicerata</taxon>
        <taxon>Arachnida</taxon>
        <taxon>Acari</taxon>
        <taxon>Acariformes</taxon>
        <taxon>Sarcoptiformes</taxon>
        <taxon>Astigmata</taxon>
        <taxon>Psoroptidia</taxon>
        <taxon>Analgoidea</taxon>
        <taxon>Pyroglyphidae</taxon>
        <taxon>Pyroglyphinae</taxon>
        <taxon>Euroglyphus</taxon>
    </lineage>
</organism>
<dbReference type="InterPro" id="IPR040848">
    <property type="entry name" value="AAA_lid_7"/>
</dbReference>
<evidence type="ECO:0000313" key="10">
    <source>
        <dbReference type="EMBL" id="OTF83942.1"/>
    </source>
</evidence>
<dbReference type="SMART" id="SM00382">
    <property type="entry name" value="AAA"/>
    <property type="match status" value="3"/>
</dbReference>
<evidence type="ECO:0000256" key="4">
    <source>
        <dbReference type="ARBA" id="ARBA00017143"/>
    </source>
</evidence>
<dbReference type="FunFam" id="3.40.50.300:FF:001384">
    <property type="entry name" value="Midasin"/>
    <property type="match status" value="1"/>
</dbReference>
<feature type="domain" description="AAA+ ATPase" evidence="9">
    <location>
        <begin position="685"/>
        <end position="838"/>
    </location>
</feature>
<dbReference type="InterPro" id="IPR003593">
    <property type="entry name" value="AAA+_ATPase"/>
</dbReference>
<evidence type="ECO:0000256" key="7">
    <source>
        <dbReference type="ARBA" id="ARBA00023186"/>
    </source>
</evidence>
<comment type="caution">
    <text evidence="10">The sequence shown here is derived from an EMBL/GenBank/DDBJ whole genome shotgun (WGS) entry which is preliminary data.</text>
</comment>
<proteinExistence type="inferred from homology"/>
<feature type="domain" description="AAA+ ATPase" evidence="9">
    <location>
        <begin position="52"/>
        <end position="197"/>
    </location>
</feature>
<dbReference type="FunFam" id="3.40.50.300:FF:004102">
    <property type="entry name" value="Uncharacterized protein"/>
    <property type="match status" value="1"/>
</dbReference>
<dbReference type="Pfam" id="PF17867">
    <property type="entry name" value="AAA_lid_7"/>
    <property type="match status" value="2"/>
</dbReference>
<dbReference type="GO" id="GO:0005730">
    <property type="term" value="C:nucleolus"/>
    <property type="evidence" value="ECO:0007669"/>
    <property type="project" value="UniProtKB-SubCell"/>
</dbReference>
<dbReference type="Gene3D" id="3.40.50.300">
    <property type="entry name" value="P-loop containing nucleotide triphosphate hydrolases"/>
    <property type="match status" value="4"/>
</dbReference>
<evidence type="ECO:0000259" key="9">
    <source>
        <dbReference type="SMART" id="SM00382"/>
    </source>
</evidence>
<dbReference type="EMBL" id="MUJZ01001498">
    <property type="protein sequence ID" value="OTF83942.1"/>
    <property type="molecule type" value="Genomic_DNA"/>
</dbReference>
<dbReference type="InterPro" id="IPR011704">
    <property type="entry name" value="ATPase_dyneun-rel_AAA"/>
</dbReference>
<dbReference type="Proteomes" id="UP000194236">
    <property type="component" value="Unassembled WGS sequence"/>
</dbReference>
<feature type="non-terminal residue" evidence="10">
    <location>
        <position position="1196"/>
    </location>
</feature>
<evidence type="ECO:0000256" key="3">
    <source>
        <dbReference type="ARBA" id="ARBA00007188"/>
    </source>
</evidence>
<reference evidence="10 11" key="1">
    <citation type="submission" date="2017-03" db="EMBL/GenBank/DDBJ databases">
        <title>Genome Survey of Euroglyphus maynei.</title>
        <authorList>
            <person name="Arlian L.G."/>
            <person name="Morgan M.S."/>
            <person name="Rider S.D."/>
        </authorList>
    </citation>
    <scope>NUCLEOTIDE SEQUENCE [LARGE SCALE GENOMIC DNA]</scope>
    <source>
        <strain evidence="10">Arlian Lab</strain>
        <tissue evidence="10">Whole body</tissue>
    </source>
</reference>
<dbReference type="AlphaFoldDB" id="A0A1Y3BT37"/>
<keyword evidence="5" id="KW-0547">Nucleotide-binding</keyword>
<dbReference type="PANTHER" id="PTHR48103">
    <property type="entry name" value="MIDASIN-RELATED"/>
    <property type="match status" value="1"/>
</dbReference>
<dbReference type="InterPro" id="IPR027417">
    <property type="entry name" value="P-loop_NTPase"/>
</dbReference>
<comment type="similarity">
    <text evidence="3">Belongs to the midasin family.</text>
</comment>
<name>A0A1Y3BT37_EURMA</name>
<protein>
    <recommendedName>
        <fullName evidence="4">Midasin</fullName>
    </recommendedName>
</protein>
<dbReference type="FunFam" id="3.40.50.300:FF:000142">
    <property type="entry name" value="Midasin"/>
    <property type="match status" value="1"/>
</dbReference>
<evidence type="ECO:0000256" key="8">
    <source>
        <dbReference type="ARBA" id="ARBA00023242"/>
    </source>
</evidence>
<gene>
    <name evidence="10" type="ORF">BLA29_001268</name>
</gene>
<feature type="domain" description="AAA+ ATPase" evidence="9">
    <location>
        <begin position="354"/>
        <end position="512"/>
    </location>
</feature>
<dbReference type="GO" id="GO:0005524">
    <property type="term" value="F:ATP binding"/>
    <property type="evidence" value="ECO:0007669"/>
    <property type="project" value="UniProtKB-KW"/>
</dbReference>
<keyword evidence="6" id="KW-0067">ATP-binding</keyword>
<dbReference type="Pfam" id="PF07728">
    <property type="entry name" value="AAA_5"/>
    <property type="match status" value="4"/>
</dbReference>
<dbReference type="Pfam" id="PF21108">
    <property type="entry name" value="MDN1_4th"/>
    <property type="match status" value="1"/>
</dbReference>
<dbReference type="GO" id="GO:0005654">
    <property type="term" value="C:nucleoplasm"/>
    <property type="evidence" value="ECO:0007669"/>
    <property type="project" value="UniProtKB-SubCell"/>
</dbReference>
<keyword evidence="8" id="KW-0539">Nucleus</keyword>
<evidence type="ECO:0000256" key="2">
    <source>
        <dbReference type="ARBA" id="ARBA00004642"/>
    </source>
</evidence>
<dbReference type="GO" id="GO:0000027">
    <property type="term" value="P:ribosomal large subunit assembly"/>
    <property type="evidence" value="ECO:0007669"/>
    <property type="project" value="TreeGrafter"/>
</dbReference>
<sequence length="1196" mass="138854">MEKLFPSKNFVIIENYPIIKGPNEPIIDENYILTATVSKNLRDVCRIISAGRTYPILLQGETSVGKTSLIQWLAHATGNICHRVNNHEHTDLQEYIGSYCSQSDGKIVFKKGILIEAMMNGHWIILDELNLAPTEVLEALNRVLDENRECFIPETQELIKAHSRFILFATQNPPGKYAGRKVLSRAFRNRFIELNFNEIPIEELEIILHKKCTIPLSYSKRMVSVLTTLQKCRCKSDIFAGKHGFITLRDLFRWGYRYMKFAKNLDEKIRFFDWNEFLANQGFMLLAGRVRQTEDVILIREILEKIFKCKISIEKLFQLNEEQQIESENIFPNTIVWTNAFKRLGTLLSEAIKFEEPVLLVGETGCGKTTICQYFAATNDKTLKIINCHMNTESSDFLGSLRPNRNACVEQNEMLFEWIDGPLISAMKNGDYFLVDEISLADDSVLERLNSVLELERTVFLAENNDSFCRIKAHDTFRYFATMNPGGDFGKKELSPALRDRFTEIWCPGFENYDDIYQIAFHNLKIIDEKIKQLVSEAIRDFIKWLIEQLVNKRFIISVRDILSWTEFIDKTYSVKPQRLSLNDAFIHGAHLVYIDPLIIGNQFNVNRTEEMKVKCEEYVQNLSQKFRNNHIETECNDNSLMDNQISIGPFSFPSKSEFNYLKNYYWQSAGVQNNCVRMMRALQLDKPILLEGPPGVGKTSLIQSLSTICCDSLIRINLSDQTDISDLFGCDLPVEGDGNAGKFEFRDGPFLAALKSDRLTWILLDELNLANQTVLEGLNACLDHRGEIFISELNKTFSVDKNRTRIFATQNPYSMDRSRKRLPKSFLNRFTIVYIEELTDEDYYFILINMFPKISPSNIQKMITVNRKICDKIERENFAKKGSPFEFNLRDLIRWIELIDKFDKTYQSSIIEPELFFHIIYTNKMRTLECRQKMQQICMEEFENCVNDKRQATTMTYLNNSLFQMGLIISPRLLNHFDNRNIHYCFRDHLTIIESILICIEMNWLSILIGDSGLGKSHIIQLVADIFGQPLNIIHANSEMDTIDLLGGFEQKDVNVEFKNLENEIIRYGFNEIRYKSDHLLCSKFFKYIFQLSTDNILKLRMKIMKKILNLFDNCPELSLFRNELKKFETIVEKHHYNDNGTFVWRDSSLIKSIQNGDWVVIENANLLNPAVLDRFNSLLEPGGSLTINEKGSID</sequence>
<keyword evidence="7" id="KW-0143">Chaperone</keyword>
<comment type="subcellular location">
    <subcellularLocation>
        <location evidence="1">Nucleus</location>
        <location evidence="1">Nucleolus</location>
    </subcellularLocation>
    <subcellularLocation>
        <location evidence="2">Nucleus</location>
        <location evidence="2">Nucleoplasm</location>
    </subcellularLocation>
</comment>
<dbReference type="CDD" id="cd00009">
    <property type="entry name" value="AAA"/>
    <property type="match status" value="1"/>
</dbReference>
<dbReference type="InterPro" id="IPR048617">
    <property type="entry name" value="MDN1_AAA_lid_4"/>
</dbReference>
<dbReference type="GO" id="GO:0030687">
    <property type="term" value="C:preribosome, large subunit precursor"/>
    <property type="evidence" value="ECO:0007669"/>
    <property type="project" value="TreeGrafter"/>
</dbReference>
<dbReference type="GO" id="GO:0000055">
    <property type="term" value="P:ribosomal large subunit export from nucleus"/>
    <property type="evidence" value="ECO:0007669"/>
    <property type="project" value="TreeGrafter"/>
</dbReference>
<dbReference type="PANTHER" id="PTHR48103:SF2">
    <property type="entry name" value="MIDASIN"/>
    <property type="match status" value="1"/>
</dbReference>
<keyword evidence="11" id="KW-1185">Reference proteome</keyword>
<evidence type="ECO:0000313" key="11">
    <source>
        <dbReference type="Proteomes" id="UP000194236"/>
    </source>
</evidence>
<evidence type="ECO:0000256" key="1">
    <source>
        <dbReference type="ARBA" id="ARBA00004604"/>
    </source>
</evidence>
<dbReference type="GO" id="GO:0016887">
    <property type="term" value="F:ATP hydrolysis activity"/>
    <property type="evidence" value="ECO:0007669"/>
    <property type="project" value="InterPro"/>
</dbReference>
<dbReference type="SUPFAM" id="SSF52540">
    <property type="entry name" value="P-loop containing nucleoside triphosphate hydrolases"/>
    <property type="match status" value="4"/>
</dbReference>
<evidence type="ECO:0000256" key="5">
    <source>
        <dbReference type="ARBA" id="ARBA00022741"/>
    </source>
</evidence>
<dbReference type="OrthoDB" id="422220at2759"/>
<evidence type="ECO:0000256" key="6">
    <source>
        <dbReference type="ARBA" id="ARBA00022840"/>
    </source>
</evidence>